<dbReference type="EMBL" id="CAKXAJ010011542">
    <property type="protein sequence ID" value="CAH2214488.1"/>
    <property type="molecule type" value="Genomic_DNA"/>
</dbReference>
<keyword evidence="2" id="KW-1185">Reference proteome</keyword>
<dbReference type="Proteomes" id="UP000838756">
    <property type="component" value="Unassembled WGS sequence"/>
</dbReference>
<dbReference type="AlphaFoldDB" id="A0A8S4QQC9"/>
<name>A0A8S4QQC9_9NEOP</name>
<comment type="caution">
    <text evidence="1">The sequence shown here is derived from an EMBL/GenBank/DDBJ whole genome shotgun (WGS) entry which is preliminary data.</text>
</comment>
<protein>
    <submittedName>
        <fullName evidence="1">Jg245 protein</fullName>
    </submittedName>
</protein>
<evidence type="ECO:0000313" key="2">
    <source>
        <dbReference type="Proteomes" id="UP000838756"/>
    </source>
</evidence>
<sequence length="76" mass="9017">MKEYRFEPPHAIVPVEDGQEHKLMFKYVLSANFFANPRCLHACVRACVRTCMVQDDRRYEMPRNIFFHNSLNVGIE</sequence>
<proteinExistence type="predicted"/>
<reference evidence="1" key="1">
    <citation type="submission" date="2022-03" db="EMBL/GenBank/DDBJ databases">
        <authorList>
            <person name="Lindestad O."/>
        </authorList>
    </citation>
    <scope>NUCLEOTIDE SEQUENCE</scope>
</reference>
<gene>
    <name evidence="1" type="primary">jg245</name>
    <name evidence="1" type="ORF">PAEG_LOCUS3569</name>
</gene>
<evidence type="ECO:0000313" key="1">
    <source>
        <dbReference type="EMBL" id="CAH2214488.1"/>
    </source>
</evidence>
<organism evidence="1 2">
    <name type="scientific">Pararge aegeria aegeria</name>
    <dbReference type="NCBI Taxonomy" id="348720"/>
    <lineage>
        <taxon>Eukaryota</taxon>
        <taxon>Metazoa</taxon>
        <taxon>Ecdysozoa</taxon>
        <taxon>Arthropoda</taxon>
        <taxon>Hexapoda</taxon>
        <taxon>Insecta</taxon>
        <taxon>Pterygota</taxon>
        <taxon>Neoptera</taxon>
        <taxon>Endopterygota</taxon>
        <taxon>Lepidoptera</taxon>
        <taxon>Glossata</taxon>
        <taxon>Ditrysia</taxon>
        <taxon>Papilionoidea</taxon>
        <taxon>Nymphalidae</taxon>
        <taxon>Satyrinae</taxon>
        <taxon>Satyrini</taxon>
        <taxon>Parargina</taxon>
        <taxon>Pararge</taxon>
    </lineage>
</organism>
<accession>A0A8S4QQC9</accession>